<dbReference type="EMBL" id="CAJVPY010023407">
    <property type="protein sequence ID" value="CAG8784981.1"/>
    <property type="molecule type" value="Genomic_DNA"/>
</dbReference>
<proteinExistence type="predicted"/>
<reference evidence="1" key="1">
    <citation type="submission" date="2021-06" db="EMBL/GenBank/DDBJ databases">
        <authorList>
            <person name="Kallberg Y."/>
            <person name="Tangrot J."/>
            <person name="Rosling A."/>
        </authorList>
    </citation>
    <scope>NUCLEOTIDE SEQUENCE</scope>
    <source>
        <strain evidence="1">MA453B</strain>
    </source>
</reference>
<sequence length="187" mass="21896">PKAEHLSLMFKANKKQKFTYLDKYKIFKKLVEHNLREKGLLPNSNEELSKISKDAWDRKDSNFEKFIEEYTKEVNLFRRQNLQINIKPYELAVNTETLSADTEIYASDFFNGFPSSSNERVRSIRDFDMIRGNKDVVSHAIQLPLSEKTTSNQNFDIIEGNVNVINDNDEVIVNSLFKKYINEDAYL</sequence>
<organism evidence="1 2">
    <name type="scientific">Dentiscutata erythropus</name>
    <dbReference type="NCBI Taxonomy" id="1348616"/>
    <lineage>
        <taxon>Eukaryota</taxon>
        <taxon>Fungi</taxon>
        <taxon>Fungi incertae sedis</taxon>
        <taxon>Mucoromycota</taxon>
        <taxon>Glomeromycotina</taxon>
        <taxon>Glomeromycetes</taxon>
        <taxon>Diversisporales</taxon>
        <taxon>Gigasporaceae</taxon>
        <taxon>Dentiscutata</taxon>
    </lineage>
</organism>
<gene>
    <name evidence="1" type="ORF">DERYTH_LOCUS20207</name>
</gene>
<comment type="caution">
    <text evidence="1">The sequence shown here is derived from an EMBL/GenBank/DDBJ whole genome shotgun (WGS) entry which is preliminary data.</text>
</comment>
<protein>
    <submittedName>
        <fullName evidence="1">25643_t:CDS:1</fullName>
    </submittedName>
</protein>
<evidence type="ECO:0000313" key="2">
    <source>
        <dbReference type="Proteomes" id="UP000789405"/>
    </source>
</evidence>
<keyword evidence="2" id="KW-1185">Reference proteome</keyword>
<dbReference type="Proteomes" id="UP000789405">
    <property type="component" value="Unassembled WGS sequence"/>
</dbReference>
<accession>A0A9N9JK93</accession>
<feature type="non-terminal residue" evidence="1">
    <location>
        <position position="1"/>
    </location>
</feature>
<dbReference type="AlphaFoldDB" id="A0A9N9JK93"/>
<name>A0A9N9JK93_9GLOM</name>
<evidence type="ECO:0000313" key="1">
    <source>
        <dbReference type="EMBL" id="CAG8784981.1"/>
    </source>
</evidence>
<dbReference type="OrthoDB" id="2409724at2759"/>